<dbReference type="OrthoDB" id="1273848at2"/>
<keyword evidence="3" id="KW-1185">Reference proteome</keyword>
<dbReference type="EMBL" id="UAWB01000002">
    <property type="protein sequence ID" value="SQB27357.1"/>
    <property type="molecule type" value="Genomic_DNA"/>
</dbReference>
<reference evidence="2 4" key="2">
    <citation type="submission" date="2018-06" db="EMBL/GenBank/DDBJ databases">
        <authorList>
            <consortium name="Pathogen Informatics"/>
            <person name="Doyle S."/>
        </authorList>
    </citation>
    <scope>NUCLEOTIDE SEQUENCE [LARGE SCALE GENOMIC DNA]</scope>
    <source>
        <strain evidence="2 4">NCTC13492</strain>
    </source>
</reference>
<dbReference type="AlphaFoldDB" id="A0A2X2VKL7"/>
<evidence type="ECO:0000313" key="2">
    <source>
        <dbReference type="EMBL" id="SQB27357.1"/>
    </source>
</evidence>
<proteinExistence type="predicted"/>
<dbReference type="Proteomes" id="UP000199426">
    <property type="component" value="Unassembled WGS sequence"/>
</dbReference>
<dbReference type="EMBL" id="FNEG01000003">
    <property type="protein sequence ID" value="SDI92852.1"/>
    <property type="molecule type" value="Genomic_DNA"/>
</dbReference>
<evidence type="ECO:0000313" key="4">
    <source>
        <dbReference type="Proteomes" id="UP000251670"/>
    </source>
</evidence>
<organism evidence="2 4">
    <name type="scientific">Chryseobacterium jejuense</name>
    <dbReference type="NCBI Taxonomy" id="445960"/>
    <lineage>
        <taxon>Bacteria</taxon>
        <taxon>Pseudomonadati</taxon>
        <taxon>Bacteroidota</taxon>
        <taxon>Flavobacteriia</taxon>
        <taxon>Flavobacteriales</taxon>
        <taxon>Weeksellaceae</taxon>
        <taxon>Chryseobacterium group</taxon>
        <taxon>Chryseobacterium</taxon>
    </lineage>
</organism>
<protein>
    <submittedName>
        <fullName evidence="2">Uncharacterized protein</fullName>
    </submittedName>
</protein>
<evidence type="ECO:0000313" key="3">
    <source>
        <dbReference type="Proteomes" id="UP000199426"/>
    </source>
</evidence>
<dbReference type="STRING" id="445960.SAMN05421542_2281"/>
<dbReference type="RefSeq" id="WP_089736476.1">
    <property type="nucleotide sequence ID" value="NZ_FNEG01000003.1"/>
</dbReference>
<dbReference type="Proteomes" id="UP000251670">
    <property type="component" value="Unassembled WGS sequence"/>
</dbReference>
<accession>A0A2X2VKL7</accession>
<gene>
    <name evidence="2" type="ORF">NCTC13492_00939</name>
    <name evidence="1" type="ORF">SAMN05421542_2281</name>
</gene>
<name>A0A2X2VKL7_CHRJE</name>
<reference evidence="1 3" key="1">
    <citation type="submission" date="2016-10" db="EMBL/GenBank/DDBJ databases">
        <authorList>
            <person name="Varghese N."/>
            <person name="Submissions S."/>
        </authorList>
    </citation>
    <scope>NUCLEOTIDE SEQUENCE [LARGE SCALE GENOMIC DNA]</scope>
    <source>
        <strain evidence="1 3">DSM 19299</strain>
    </source>
</reference>
<sequence length="246" mass="27401">MKELQQLTKDQLYIFLKNQSENFYSTVTSALDFTLFQDHSLDEEDLSDFLEMLDPETAEKVKAASLQPNEDDIPTIILAEHEGSTSLDLVTEDGEGYKVILFDKDINLPGNLFVEDYVVLIVMGNIQAKNIIVNGSLYCTGNLSCDVLFGASGNDNETYFEGNTSSILIAENGHYTVAEGNIDSQYLISLHNEIEGKSGRNIEKTILDGSNEAEVLNPEILDENGYFEEDSFLNFINNNPPDAVFK</sequence>
<evidence type="ECO:0000313" key="1">
    <source>
        <dbReference type="EMBL" id="SDI92852.1"/>
    </source>
</evidence>